<gene>
    <name evidence="1" type="ORF">DFH08DRAFT_693428</name>
</gene>
<feature type="non-terminal residue" evidence="1">
    <location>
        <position position="1"/>
    </location>
</feature>
<name>A0AAD7A8N7_9AGAR</name>
<organism evidence="1 2">
    <name type="scientific">Mycena albidolilacea</name>
    <dbReference type="NCBI Taxonomy" id="1033008"/>
    <lineage>
        <taxon>Eukaryota</taxon>
        <taxon>Fungi</taxon>
        <taxon>Dikarya</taxon>
        <taxon>Basidiomycota</taxon>
        <taxon>Agaricomycotina</taxon>
        <taxon>Agaricomycetes</taxon>
        <taxon>Agaricomycetidae</taxon>
        <taxon>Agaricales</taxon>
        <taxon>Marasmiineae</taxon>
        <taxon>Mycenaceae</taxon>
        <taxon>Mycena</taxon>
    </lineage>
</organism>
<dbReference type="EMBL" id="JARIHO010000012">
    <property type="protein sequence ID" value="KAJ7352202.1"/>
    <property type="molecule type" value="Genomic_DNA"/>
</dbReference>
<protein>
    <submittedName>
        <fullName evidence="1">Uncharacterized protein</fullName>
    </submittedName>
</protein>
<keyword evidence="2" id="KW-1185">Reference proteome</keyword>
<evidence type="ECO:0000313" key="1">
    <source>
        <dbReference type="EMBL" id="KAJ7352202.1"/>
    </source>
</evidence>
<dbReference type="Proteomes" id="UP001218218">
    <property type="component" value="Unassembled WGS sequence"/>
</dbReference>
<dbReference type="AlphaFoldDB" id="A0AAD7A8N7"/>
<evidence type="ECO:0000313" key="2">
    <source>
        <dbReference type="Proteomes" id="UP001218218"/>
    </source>
</evidence>
<proteinExistence type="predicted"/>
<reference evidence="1" key="1">
    <citation type="submission" date="2023-03" db="EMBL/GenBank/DDBJ databases">
        <title>Massive genome expansion in bonnet fungi (Mycena s.s.) driven by repeated elements and novel gene families across ecological guilds.</title>
        <authorList>
            <consortium name="Lawrence Berkeley National Laboratory"/>
            <person name="Harder C.B."/>
            <person name="Miyauchi S."/>
            <person name="Viragh M."/>
            <person name="Kuo A."/>
            <person name="Thoen E."/>
            <person name="Andreopoulos B."/>
            <person name="Lu D."/>
            <person name="Skrede I."/>
            <person name="Drula E."/>
            <person name="Henrissat B."/>
            <person name="Morin E."/>
            <person name="Kohler A."/>
            <person name="Barry K."/>
            <person name="LaButti K."/>
            <person name="Morin E."/>
            <person name="Salamov A."/>
            <person name="Lipzen A."/>
            <person name="Mereny Z."/>
            <person name="Hegedus B."/>
            <person name="Baldrian P."/>
            <person name="Stursova M."/>
            <person name="Weitz H."/>
            <person name="Taylor A."/>
            <person name="Grigoriev I.V."/>
            <person name="Nagy L.G."/>
            <person name="Martin F."/>
            <person name="Kauserud H."/>
        </authorList>
    </citation>
    <scope>NUCLEOTIDE SEQUENCE</scope>
    <source>
        <strain evidence="1">CBHHK002</strain>
    </source>
</reference>
<sequence length="106" mass="12221">FSEKDPNTFSRVPWPVFPRPDGAVLSPGDITPENIRRFFDSSKIQRFKTVPTAREIDVILRNTVRRFHPDRFSAKRPVVWTIRDPADRNAAIEAAEIVTKTVNAFR</sequence>
<accession>A0AAD7A8N7</accession>
<comment type="caution">
    <text evidence="1">The sequence shown here is derived from an EMBL/GenBank/DDBJ whole genome shotgun (WGS) entry which is preliminary data.</text>
</comment>